<evidence type="ECO:0000256" key="2">
    <source>
        <dbReference type="ARBA" id="ARBA00004777"/>
    </source>
</evidence>
<dbReference type="Proteomes" id="UP000671862">
    <property type="component" value="Chromosome"/>
</dbReference>
<dbReference type="SUPFAM" id="SSF51730">
    <property type="entry name" value="FAD-linked oxidoreductase"/>
    <property type="match status" value="1"/>
</dbReference>
<evidence type="ECO:0000256" key="1">
    <source>
        <dbReference type="ARBA" id="ARBA00001974"/>
    </source>
</evidence>
<proteinExistence type="inferred from homology"/>
<sequence>MKISQIDKFFVSIEIVPPLRGHSIDQIYKVLDKILPFDPAFISVTKHPPEIEYYEIDGHILKLPKTKRPGTIGLVAAIKMKYNVNVVPHITCAGNSKFELEETLIDLDFLEIDNIFVVRGDKSKNVVKKDWQYDYAYQLVEQISNMNAGKYLYQNAKKTNFCIGVAGYPEKHFESPNILEDIKCLKKKIDSGAKFVITQMFFDENKYISFVKKLREQNINVPVIPGLKPITKFKSALKLPGKFYIDIPEKLLKQLSEAKTEKEEFLVGVKYMLRMIENLVDFGIPGIHFFTMSKTDAIVEILRNIQGC</sequence>
<keyword evidence="10" id="KW-1185">Reference proteome</keyword>
<dbReference type="Pfam" id="PF02219">
    <property type="entry name" value="MTHFR"/>
    <property type="match status" value="1"/>
</dbReference>
<dbReference type="PANTHER" id="PTHR45754">
    <property type="entry name" value="METHYLENETETRAHYDROFOLATE REDUCTASE"/>
    <property type="match status" value="1"/>
</dbReference>
<comment type="catalytic activity">
    <reaction evidence="7">
        <text>(6S)-5-methyl-5,6,7,8-tetrahydrofolate + NAD(+) = (6R)-5,10-methylene-5,6,7,8-tetrahydrofolate + NADH + H(+)</text>
        <dbReference type="Rhea" id="RHEA:19821"/>
        <dbReference type="ChEBI" id="CHEBI:15378"/>
        <dbReference type="ChEBI" id="CHEBI:15636"/>
        <dbReference type="ChEBI" id="CHEBI:18608"/>
        <dbReference type="ChEBI" id="CHEBI:57540"/>
        <dbReference type="ChEBI" id="CHEBI:57945"/>
        <dbReference type="EC" id="1.5.1.54"/>
    </reaction>
    <physiologicalReaction direction="right-to-left" evidence="7">
        <dbReference type="Rhea" id="RHEA:19823"/>
    </physiologicalReaction>
</comment>
<dbReference type="CDD" id="cd00537">
    <property type="entry name" value="MTHFR"/>
    <property type="match status" value="1"/>
</dbReference>
<dbReference type="InterPro" id="IPR029041">
    <property type="entry name" value="FAD-linked_oxidoreductase-like"/>
</dbReference>
<evidence type="ECO:0000256" key="4">
    <source>
        <dbReference type="ARBA" id="ARBA00022630"/>
    </source>
</evidence>
<protein>
    <recommendedName>
        <fullName evidence="8">Methylenetetrahydrofolate reductase</fullName>
    </recommendedName>
</protein>
<evidence type="ECO:0000313" key="9">
    <source>
        <dbReference type="EMBL" id="QTA37548.1"/>
    </source>
</evidence>
<evidence type="ECO:0000256" key="7">
    <source>
        <dbReference type="ARBA" id="ARBA00048628"/>
    </source>
</evidence>
<dbReference type="InterPro" id="IPR003171">
    <property type="entry name" value="Mehydrof_redctse-like"/>
</dbReference>
<evidence type="ECO:0000256" key="8">
    <source>
        <dbReference type="RuleBase" id="RU003862"/>
    </source>
</evidence>
<dbReference type="Gene3D" id="3.20.20.220">
    <property type="match status" value="1"/>
</dbReference>
<evidence type="ECO:0000256" key="6">
    <source>
        <dbReference type="ARBA" id="ARBA00023002"/>
    </source>
</evidence>
<dbReference type="PANTHER" id="PTHR45754:SF3">
    <property type="entry name" value="METHYLENETETRAHYDROFOLATE REDUCTASE (NADPH)"/>
    <property type="match status" value="1"/>
</dbReference>
<accession>A0ABX7S8D9</accession>
<evidence type="ECO:0000256" key="3">
    <source>
        <dbReference type="ARBA" id="ARBA00006743"/>
    </source>
</evidence>
<name>A0ABX7S8D9_9BACT</name>
<keyword evidence="5 8" id="KW-0274">FAD</keyword>
<dbReference type="EMBL" id="CP071446">
    <property type="protein sequence ID" value="QTA37548.1"/>
    <property type="molecule type" value="Genomic_DNA"/>
</dbReference>
<keyword evidence="4 8" id="KW-0285">Flavoprotein</keyword>
<reference evidence="9 10" key="1">
    <citation type="submission" date="2021-03" db="EMBL/GenBank/DDBJ databases">
        <title>Thermosipho ferrireducens sp.nov., an anaerobic thermophilic iron-reducing bacterium isolated from a deep-sea hydrothermal sulfide deposits.</title>
        <authorList>
            <person name="Zeng X."/>
            <person name="Chen Y."/>
            <person name="Shao Z."/>
        </authorList>
    </citation>
    <scope>NUCLEOTIDE SEQUENCE [LARGE SCALE GENOMIC DNA]</scope>
    <source>
        <strain evidence="9 10">JL129W03</strain>
    </source>
</reference>
<comment type="cofactor">
    <cofactor evidence="1 8">
        <name>FAD</name>
        <dbReference type="ChEBI" id="CHEBI:57692"/>
    </cofactor>
</comment>
<evidence type="ECO:0000313" key="10">
    <source>
        <dbReference type="Proteomes" id="UP000671862"/>
    </source>
</evidence>
<dbReference type="RefSeq" id="WP_207566273.1">
    <property type="nucleotide sequence ID" value="NZ_CP071446.1"/>
</dbReference>
<gene>
    <name evidence="9" type="ORF">JYK00_07395</name>
</gene>
<organism evidence="9 10">
    <name type="scientific">Thermosipho ferrireducens</name>
    <dbReference type="NCBI Taxonomy" id="2571116"/>
    <lineage>
        <taxon>Bacteria</taxon>
        <taxon>Thermotogati</taxon>
        <taxon>Thermotogota</taxon>
        <taxon>Thermotogae</taxon>
        <taxon>Thermotogales</taxon>
        <taxon>Fervidobacteriaceae</taxon>
        <taxon>Thermosipho</taxon>
    </lineage>
</organism>
<evidence type="ECO:0000256" key="5">
    <source>
        <dbReference type="ARBA" id="ARBA00022827"/>
    </source>
</evidence>
<comment type="similarity">
    <text evidence="3 8">Belongs to the methylenetetrahydrofolate reductase family.</text>
</comment>
<keyword evidence="6 8" id="KW-0560">Oxidoreductase</keyword>
<comment type="pathway">
    <text evidence="2 8">One-carbon metabolism; tetrahydrofolate interconversion.</text>
</comment>